<organism evidence="1 2">
    <name type="scientific">Pedobacter duraquae</name>
    <dbReference type="NCBI Taxonomy" id="425511"/>
    <lineage>
        <taxon>Bacteria</taxon>
        <taxon>Pseudomonadati</taxon>
        <taxon>Bacteroidota</taxon>
        <taxon>Sphingobacteriia</taxon>
        <taxon>Sphingobacteriales</taxon>
        <taxon>Sphingobacteriaceae</taxon>
        <taxon>Pedobacter</taxon>
    </lineage>
</organism>
<evidence type="ECO:0000313" key="2">
    <source>
        <dbReference type="Proteomes" id="UP000295499"/>
    </source>
</evidence>
<reference evidence="1 2" key="1">
    <citation type="submission" date="2019-03" db="EMBL/GenBank/DDBJ databases">
        <title>Genomic Encyclopedia of Archaeal and Bacterial Type Strains, Phase II (KMG-II): from individual species to whole genera.</title>
        <authorList>
            <person name="Goeker M."/>
        </authorList>
    </citation>
    <scope>NUCLEOTIDE SEQUENCE [LARGE SCALE GENOMIC DNA]</scope>
    <source>
        <strain evidence="1 2">DSM 19034</strain>
    </source>
</reference>
<dbReference type="EMBL" id="SNWM01000002">
    <property type="protein sequence ID" value="TDO22949.1"/>
    <property type="molecule type" value="Genomic_DNA"/>
</dbReference>
<gene>
    <name evidence="1" type="ORF">CLV32_1934</name>
</gene>
<dbReference type="Proteomes" id="UP000295499">
    <property type="component" value="Unassembled WGS sequence"/>
</dbReference>
<comment type="caution">
    <text evidence="1">The sequence shown here is derived from an EMBL/GenBank/DDBJ whole genome shotgun (WGS) entry which is preliminary data.</text>
</comment>
<proteinExistence type="predicted"/>
<dbReference type="AlphaFoldDB" id="A0A4R6ILD9"/>
<protein>
    <submittedName>
        <fullName evidence="1">Uncharacterized protein</fullName>
    </submittedName>
</protein>
<accession>A0A4R6ILD9</accession>
<sequence length="271" mass="31335">MYLIIVVAILLAILIPLLINRIFASILNGSYADPGNFSKGVGYTLTKLPIQGDLEFDTNDSSADYVSSIYMDTLNLNFKVIVKVYAGSHDNFETIYITFDQYGKILEKDRYIPLQTDTRYQLNREKSDGDGNVVLRASDVKKDAVNHLLNCRLLDGVLPPWPKWKQRTSPVYINHFAMEDFHPSDLNPFEIGGINGNGRTSIWYGTAYCDIRFMDKLVKLKIPFGYDNLLWFTNDYHAKLQYYKLPKEFEHKIPVRFLQLEHDVYILRAEK</sequence>
<evidence type="ECO:0000313" key="1">
    <source>
        <dbReference type="EMBL" id="TDO22949.1"/>
    </source>
</evidence>
<name>A0A4R6ILD9_9SPHI</name>
<keyword evidence="2" id="KW-1185">Reference proteome</keyword>